<reference evidence="2" key="1">
    <citation type="submission" date="2018-11" db="EMBL/GenBank/DDBJ databases">
        <authorList>
            <consortium name="Pathogen Informatics"/>
        </authorList>
    </citation>
    <scope>NUCLEOTIDE SEQUENCE</scope>
</reference>
<feature type="compositionally biased region" description="Polar residues" evidence="1">
    <location>
        <begin position="376"/>
        <end position="393"/>
    </location>
</feature>
<dbReference type="Proteomes" id="UP000784294">
    <property type="component" value="Unassembled WGS sequence"/>
</dbReference>
<feature type="compositionally biased region" description="Basic and acidic residues" evidence="1">
    <location>
        <begin position="366"/>
        <end position="375"/>
    </location>
</feature>
<comment type="caution">
    <text evidence="2">The sequence shown here is derived from an EMBL/GenBank/DDBJ whole genome shotgun (WGS) entry which is preliminary data.</text>
</comment>
<dbReference type="EMBL" id="CAAALY010006332">
    <property type="protein sequence ID" value="VEL09441.1"/>
    <property type="molecule type" value="Genomic_DNA"/>
</dbReference>
<protein>
    <submittedName>
        <fullName evidence="2">Uncharacterized protein</fullName>
    </submittedName>
</protein>
<evidence type="ECO:0000313" key="3">
    <source>
        <dbReference type="Proteomes" id="UP000784294"/>
    </source>
</evidence>
<organism evidence="2 3">
    <name type="scientific">Protopolystoma xenopodis</name>
    <dbReference type="NCBI Taxonomy" id="117903"/>
    <lineage>
        <taxon>Eukaryota</taxon>
        <taxon>Metazoa</taxon>
        <taxon>Spiralia</taxon>
        <taxon>Lophotrochozoa</taxon>
        <taxon>Platyhelminthes</taxon>
        <taxon>Monogenea</taxon>
        <taxon>Polyopisthocotylea</taxon>
        <taxon>Polystomatidea</taxon>
        <taxon>Polystomatidae</taxon>
        <taxon>Protopolystoma</taxon>
    </lineage>
</organism>
<feature type="compositionally biased region" description="Low complexity" evidence="1">
    <location>
        <begin position="75"/>
        <end position="89"/>
    </location>
</feature>
<feature type="region of interest" description="Disordered" evidence="1">
    <location>
        <begin position="352"/>
        <end position="397"/>
    </location>
</feature>
<name>A0A3S5BMJ8_9PLAT</name>
<evidence type="ECO:0000313" key="2">
    <source>
        <dbReference type="EMBL" id="VEL09441.1"/>
    </source>
</evidence>
<proteinExistence type="predicted"/>
<accession>A0A3S5BMJ8</accession>
<gene>
    <name evidence="2" type="ORF">PXEA_LOCUS2881</name>
</gene>
<feature type="region of interest" description="Disordered" evidence="1">
    <location>
        <begin position="1"/>
        <end position="112"/>
    </location>
</feature>
<dbReference type="AlphaFoldDB" id="A0A3S5BMJ8"/>
<sequence length="562" mass="60590">MDAGADSSVAATYACSSTDRGLVSESDQSEGTQEEDEEEERNNSSACPGSSHSHLIPMNPSGVVDSSSASGLSAVRDNTSSSTSFSSSVSEEDNDEEREVKEQGAGSVGSLSYAANTATNHKSGENKDFESILCADLDKPLAQPDTELCRCRVRRNPFPGPSCFRATRNRRMQGMSDGLSIKSASGARDHCQAACQGVGKSFTSSSLGLSQLPQVGGSVGNDVGGLVGGPAVLSDISERTEEAETTAPTSLRSSRRVSANITDTEAVEAGRNDEAWRTGVATATSQLMSQTQHSGLMQDTLNGNARDTIISEHTLSDHEKTFNAIESYLIGLETPPDDLYLRRNSMYNTGLAGAQTTDDDWISKNLRNDTSDQRTDQNQADQTQPNGKMNTDAYSEPSVKGWAPKTELVIYASLELDISPTEGVRQPPQKQEVDLLKSKLGEDRSVLEPSTWLATGPGETSFSSIKAQFDFGQHIYCKWWAQGHYNGISSVLSHSASSLGLNQSQPSYKSQDIHSDEADEVSLNKQDIHLLSFVSSLLHETEHTKPQPKVSQFHLYDTNEHG</sequence>
<keyword evidence="3" id="KW-1185">Reference proteome</keyword>
<evidence type="ECO:0000256" key="1">
    <source>
        <dbReference type="SAM" id="MobiDB-lite"/>
    </source>
</evidence>